<gene>
    <name evidence="1" type="ORF">BpHYR1_039095</name>
</gene>
<evidence type="ECO:0000313" key="1">
    <source>
        <dbReference type="EMBL" id="RNA28844.1"/>
    </source>
</evidence>
<organism evidence="1 2">
    <name type="scientific">Brachionus plicatilis</name>
    <name type="common">Marine rotifer</name>
    <name type="synonym">Brachionus muelleri</name>
    <dbReference type="NCBI Taxonomy" id="10195"/>
    <lineage>
        <taxon>Eukaryota</taxon>
        <taxon>Metazoa</taxon>
        <taxon>Spiralia</taxon>
        <taxon>Gnathifera</taxon>
        <taxon>Rotifera</taxon>
        <taxon>Eurotatoria</taxon>
        <taxon>Monogononta</taxon>
        <taxon>Pseudotrocha</taxon>
        <taxon>Ploima</taxon>
        <taxon>Brachionidae</taxon>
        <taxon>Brachionus</taxon>
    </lineage>
</organism>
<reference evidence="1 2" key="1">
    <citation type="journal article" date="2018" name="Sci. Rep.">
        <title>Genomic signatures of local adaptation to the degree of environmental predictability in rotifers.</title>
        <authorList>
            <person name="Franch-Gras L."/>
            <person name="Hahn C."/>
            <person name="Garcia-Roger E.M."/>
            <person name="Carmona M.J."/>
            <person name="Serra M."/>
            <person name="Gomez A."/>
        </authorList>
    </citation>
    <scope>NUCLEOTIDE SEQUENCE [LARGE SCALE GENOMIC DNA]</scope>
    <source>
        <strain evidence="1">HYR1</strain>
    </source>
</reference>
<name>A0A3M7RZ67_BRAPC</name>
<dbReference type="EMBL" id="REGN01002328">
    <property type="protein sequence ID" value="RNA28844.1"/>
    <property type="molecule type" value="Genomic_DNA"/>
</dbReference>
<dbReference type="Proteomes" id="UP000276133">
    <property type="component" value="Unassembled WGS sequence"/>
</dbReference>
<sequence>MSCDTDLVLCGSLVVLRLSKFGLLTAIRYLRFGFMRGCCSGGGDGSESLRYHEKKVSVKFGTKEQKKRLHAKHINFNI</sequence>
<dbReference type="AlphaFoldDB" id="A0A3M7RZ67"/>
<accession>A0A3M7RZ67</accession>
<protein>
    <submittedName>
        <fullName evidence="1">Uncharacterized protein</fullName>
    </submittedName>
</protein>
<comment type="caution">
    <text evidence="1">The sequence shown here is derived from an EMBL/GenBank/DDBJ whole genome shotgun (WGS) entry which is preliminary data.</text>
</comment>
<proteinExistence type="predicted"/>
<evidence type="ECO:0000313" key="2">
    <source>
        <dbReference type="Proteomes" id="UP000276133"/>
    </source>
</evidence>
<keyword evidence="2" id="KW-1185">Reference proteome</keyword>